<dbReference type="InterPro" id="IPR037066">
    <property type="entry name" value="Plug_dom_sf"/>
</dbReference>
<dbReference type="Gene3D" id="2.170.130.10">
    <property type="entry name" value="TonB-dependent receptor, plug domain"/>
    <property type="match status" value="1"/>
</dbReference>
<dbReference type="Proteomes" id="UP000664835">
    <property type="component" value="Unassembled WGS sequence"/>
</dbReference>
<evidence type="ECO:0000256" key="4">
    <source>
        <dbReference type="ARBA" id="ARBA00022452"/>
    </source>
</evidence>
<keyword evidence="4 11" id="KW-1134">Transmembrane beta strand</keyword>
<gene>
    <name evidence="17" type="ORF">J3998_07040</name>
</gene>
<dbReference type="InterPro" id="IPR039426">
    <property type="entry name" value="TonB-dep_rcpt-like"/>
</dbReference>
<dbReference type="RefSeq" id="WP_208149207.1">
    <property type="nucleotide sequence ID" value="NZ_JAGETV010000009.1"/>
</dbReference>
<evidence type="ECO:0000256" key="6">
    <source>
        <dbReference type="ARBA" id="ARBA00022729"/>
    </source>
</evidence>
<evidence type="ECO:0000256" key="9">
    <source>
        <dbReference type="ARBA" id="ARBA00023170"/>
    </source>
</evidence>
<evidence type="ECO:0000259" key="15">
    <source>
        <dbReference type="Pfam" id="PF00593"/>
    </source>
</evidence>
<evidence type="ECO:0000256" key="8">
    <source>
        <dbReference type="ARBA" id="ARBA00023136"/>
    </source>
</evidence>
<dbReference type="PANTHER" id="PTHR30069:SF29">
    <property type="entry name" value="HEMOGLOBIN AND HEMOGLOBIN-HAPTOGLOBIN-BINDING PROTEIN 1-RELATED"/>
    <property type="match status" value="1"/>
</dbReference>
<evidence type="ECO:0000256" key="5">
    <source>
        <dbReference type="ARBA" id="ARBA00022692"/>
    </source>
</evidence>
<dbReference type="InterPro" id="IPR036942">
    <property type="entry name" value="Beta-barrel_TonB_sf"/>
</dbReference>
<feature type="domain" description="TonB-dependent receptor plug" evidence="16">
    <location>
        <begin position="48"/>
        <end position="156"/>
    </location>
</feature>
<evidence type="ECO:0000256" key="3">
    <source>
        <dbReference type="ARBA" id="ARBA00022448"/>
    </source>
</evidence>
<accession>A0ABS3Q4X5</accession>
<name>A0ABS3Q4X5_9GAMM</name>
<dbReference type="Gene3D" id="2.40.170.20">
    <property type="entry name" value="TonB-dependent receptor, beta-barrel domain"/>
    <property type="match status" value="1"/>
</dbReference>
<dbReference type="Pfam" id="PF00593">
    <property type="entry name" value="TonB_dep_Rec_b-barrel"/>
    <property type="match status" value="1"/>
</dbReference>
<organism evidence="17 18">
    <name type="scientific">Thiomicrorhabdus marina</name>
    <dbReference type="NCBI Taxonomy" id="2818442"/>
    <lineage>
        <taxon>Bacteria</taxon>
        <taxon>Pseudomonadati</taxon>
        <taxon>Pseudomonadota</taxon>
        <taxon>Gammaproteobacteria</taxon>
        <taxon>Thiotrichales</taxon>
        <taxon>Piscirickettsiaceae</taxon>
        <taxon>Thiomicrorhabdus</taxon>
    </lineage>
</organism>
<dbReference type="InterPro" id="IPR012910">
    <property type="entry name" value="Plug_dom"/>
</dbReference>
<protein>
    <submittedName>
        <fullName evidence="17">TonB-dependent receptor</fullName>
    </submittedName>
</protein>
<dbReference type="PROSITE" id="PS52016">
    <property type="entry name" value="TONB_DEPENDENT_REC_3"/>
    <property type="match status" value="1"/>
</dbReference>
<evidence type="ECO:0000256" key="13">
    <source>
        <dbReference type="SAM" id="MobiDB-lite"/>
    </source>
</evidence>
<evidence type="ECO:0000256" key="1">
    <source>
        <dbReference type="ARBA" id="ARBA00004571"/>
    </source>
</evidence>
<feature type="chain" id="PRO_5047290281" evidence="14">
    <location>
        <begin position="26"/>
        <end position="743"/>
    </location>
</feature>
<evidence type="ECO:0000256" key="2">
    <source>
        <dbReference type="ARBA" id="ARBA00008143"/>
    </source>
</evidence>
<reference evidence="17 18" key="1">
    <citation type="submission" date="2021-03" db="EMBL/GenBank/DDBJ databases">
        <title>Thiomicrorhabdus sp.nov.,novel sulfur-oxidizing bacteria isolated from coastal sediment.</title>
        <authorList>
            <person name="Liu X."/>
        </authorList>
    </citation>
    <scope>NUCLEOTIDE SEQUENCE [LARGE SCALE GENOMIC DNA]</scope>
    <source>
        <strain evidence="17 18">6S2-11</strain>
    </source>
</reference>
<keyword evidence="7 12" id="KW-0798">TonB box</keyword>
<dbReference type="EMBL" id="JAGETV010000009">
    <property type="protein sequence ID" value="MBO1927331.1"/>
    <property type="molecule type" value="Genomic_DNA"/>
</dbReference>
<dbReference type="PANTHER" id="PTHR30069">
    <property type="entry name" value="TONB-DEPENDENT OUTER MEMBRANE RECEPTOR"/>
    <property type="match status" value="1"/>
</dbReference>
<keyword evidence="3 11" id="KW-0813">Transport</keyword>
<keyword evidence="9 17" id="KW-0675">Receptor</keyword>
<comment type="subcellular location">
    <subcellularLocation>
        <location evidence="1 11">Cell outer membrane</location>
        <topology evidence="1 11">Multi-pass membrane protein</topology>
    </subcellularLocation>
</comment>
<evidence type="ECO:0000256" key="10">
    <source>
        <dbReference type="ARBA" id="ARBA00023237"/>
    </source>
</evidence>
<comment type="caution">
    <text evidence="17">The sequence shown here is derived from an EMBL/GenBank/DDBJ whole genome shotgun (WGS) entry which is preliminary data.</text>
</comment>
<keyword evidence="8 11" id="KW-0472">Membrane</keyword>
<dbReference type="CDD" id="cd01347">
    <property type="entry name" value="ligand_gated_channel"/>
    <property type="match status" value="1"/>
</dbReference>
<feature type="region of interest" description="Disordered" evidence="13">
    <location>
        <begin position="249"/>
        <end position="268"/>
    </location>
</feature>
<evidence type="ECO:0000256" key="7">
    <source>
        <dbReference type="ARBA" id="ARBA00023077"/>
    </source>
</evidence>
<proteinExistence type="inferred from homology"/>
<comment type="similarity">
    <text evidence="2">Belongs to the TonB-dependent receptor family. Hemoglobin/haptoglobin binding protein subfamily.</text>
</comment>
<feature type="signal peptide" evidence="14">
    <location>
        <begin position="1"/>
        <end position="25"/>
    </location>
</feature>
<feature type="domain" description="TonB-dependent receptor-like beta-barrel" evidence="15">
    <location>
        <begin position="231"/>
        <end position="699"/>
    </location>
</feature>
<keyword evidence="10 11" id="KW-0998">Cell outer membrane</keyword>
<dbReference type="Pfam" id="PF07715">
    <property type="entry name" value="Plug"/>
    <property type="match status" value="1"/>
</dbReference>
<evidence type="ECO:0000256" key="14">
    <source>
        <dbReference type="SAM" id="SignalP"/>
    </source>
</evidence>
<evidence type="ECO:0000256" key="11">
    <source>
        <dbReference type="PROSITE-ProRule" id="PRU01360"/>
    </source>
</evidence>
<evidence type="ECO:0000259" key="16">
    <source>
        <dbReference type="Pfam" id="PF07715"/>
    </source>
</evidence>
<keyword evidence="6 14" id="KW-0732">Signal</keyword>
<sequence>MQRKPFNHSVLFSALLMAFSQTIQAQQSEQLSPVTVTSSTIEDRFESNSDVPASITFISGEMVEEKHAQNIIEVLRSIPGVTADLAGEGDGIKIKIRGIDNQRYMGEKPGVAIVIDGVPVFERTGKVNIDLDNIQSIRVVKGGASYLYGEDALAGAVIITTKRGVAHSGVTLEADVGSYGYTRTLLKAGMAEEDFAGHVQVTDRHNDGYYALSQRDAEAVSGAFEYYIDDSSELTFGFEDAERFRDRDGSVRGVTAAEENPTGEGEGRGYTRMFNVDLQRLNLTYSNDFSDTGNFSAVVYQYEDITDFWSSPIKVDLDGNFVGDDQVDRYANLNFYEQQQRGAKFEMRDSFGDFAVMGGVELKKNTYDSQTVAKETYSSRGRIVAEGTVTSDSYLEETTKAVYAEAKMAVTPETTVTANYRFDNIQLDDYDRLDDTSRDDSFNMHSWRIGADHNLSEVTSLYGSISTGFRTPSLSEMETNSALEPETNLNYEIGLRSQTRLFGWKTMLNSSLFYINRKDFITSSIGQYVNGNAETDEVFDIYDNIGHTTSKGFELAMHTEKKHNVSFDFAYTFLINKFESYDNFFLALGNPYARTQVDSEAELVDPLNQVFFKHYDNSGNYVPRSPMHSANFRTHWYPTSKLTITTEIDYRGESYADEINQEKLPARTLINVGLVYKTKAQVSGGRASDLTLFFKVDNIMDDQFYSIARAHADGNYDGVYNAEDLSINVDPGRVFMAGFKVKF</sequence>
<evidence type="ECO:0000313" key="17">
    <source>
        <dbReference type="EMBL" id="MBO1927331.1"/>
    </source>
</evidence>
<evidence type="ECO:0000313" key="18">
    <source>
        <dbReference type="Proteomes" id="UP000664835"/>
    </source>
</evidence>
<keyword evidence="5 11" id="KW-0812">Transmembrane</keyword>
<dbReference type="InterPro" id="IPR000531">
    <property type="entry name" value="Beta-barrel_TonB"/>
</dbReference>
<dbReference type="SUPFAM" id="SSF56935">
    <property type="entry name" value="Porins"/>
    <property type="match status" value="1"/>
</dbReference>
<keyword evidence="18" id="KW-1185">Reference proteome</keyword>
<evidence type="ECO:0000256" key="12">
    <source>
        <dbReference type="RuleBase" id="RU003357"/>
    </source>
</evidence>